<dbReference type="RefSeq" id="WP_008733440.1">
    <property type="nucleotide sequence ID" value="NZ_AKFT01000205.1"/>
</dbReference>
<dbReference type="SUPFAM" id="SSF48498">
    <property type="entry name" value="Tetracyclin repressor-like, C-terminal domain"/>
    <property type="match status" value="1"/>
</dbReference>
<evidence type="ECO:0000259" key="6">
    <source>
        <dbReference type="PROSITE" id="PS50977"/>
    </source>
</evidence>
<evidence type="ECO:0000313" key="7">
    <source>
        <dbReference type="EMBL" id="EJF37500.1"/>
    </source>
</evidence>
<keyword evidence="8" id="KW-1185">Reference proteome</keyword>
<dbReference type="InterPro" id="IPR041479">
    <property type="entry name" value="TetR_CgmR_C"/>
</dbReference>
<dbReference type="Pfam" id="PF17937">
    <property type="entry name" value="TetR_C_28"/>
    <property type="match status" value="1"/>
</dbReference>
<proteinExistence type="predicted"/>
<dbReference type="SUPFAM" id="SSF46689">
    <property type="entry name" value="Homeodomain-like"/>
    <property type="match status" value="1"/>
</dbReference>
<gene>
    <name evidence="7" type="ORF">HMPREF1318_2749</name>
</gene>
<dbReference type="Pfam" id="PF00440">
    <property type="entry name" value="TetR_N"/>
    <property type="match status" value="1"/>
</dbReference>
<dbReference type="InterPro" id="IPR009057">
    <property type="entry name" value="Homeodomain-like_sf"/>
</dbReference>
<evidence type="ECO:0000256" key="5">
    <source>
        <dbReference type="SAM" id="MobiDB-lite"/>
    </source>
</evidence>
<dbReference type="GO" id="GO:0000976">
    <property type="term" value="F:transcription cis-regulatory region binding"/>
    <property type="evidence" value="ECO:0007669"/>
    <property type="project" value="TreeGrafter"/>
</dbReference>
<evidence type="ECO:0000256" key="2">
    <source>
        <dbReference type="ARBA" id="ARBA00023125"/>
    </source>
</evidence>
<reference evidence="7 8" key="1">
    <citation type="submission" date="2012-05" db="EMBL/GenBank/DDBJ databases">
        <authorList>
            <person name="Harkins D.M."/>
            <person name="Madupu R."/>
            <person name="Durkin A.S."/>
            <person name="Torralba M."/>
            <person name="Methe B."/>
            <person name="Sutton G.G."/>
            <person name="Nelson K.E."/>
        </authorList>
    </citation>
    <scope>NUCLEOTIDE SEQUENCE [LARGE SCALE GENOMIC DNA]</scope>
    <source>
        <strain evidence="7 8">F0489</strain>
    </source>
</reference>
<organism evidence="7 8">
    <name type="scientific">Actinomyces massiliensis F0489</name>
    <dbReference type="NCBI Taxonomy" id="1125718"/>
    <lineage>
        <taxon>Bacteria</taxon>
        <taxon>Bacillati</taxon>
        <taxon>Actinomycetota</taxon>
        <taxon>Actinomycetes</taxon>
        <taxon>Actinomycetales</taxon>
        <taxon>Actinomycetaceae</taxon>
        <taxon>Actinomyces</taxon>
    </lineage>
</organism>
<dbReference type="PRINTS" id="PR00455">
    <property type="entry name" value="HTHTETR"/>
</dbReference>
<accession>J1GWL3</accession>
<comment type="caution">
    <text evidence="7">The sequence shown here is derived from an EMBL/GenBank/DDBJ whole genome shotgun (WGS) entry which is preliminary data.</text>
</comment>
<dbReference type="PANTHER" id="PTHR30055">
    <property type="entry name" value="HTH-TYPE TRANSCRIPTIONAL REGULATOR RUTR"/>
    <property type="match status" value="1"/>
</dbReference>
<dbReference type="OrthoDB" id="9806334at2"/>
<feature type="DNA-binding region" description="H-T-H motif" evidence="4">
    <location>
        <begin position="42"/>
        <end position="61"/>
    </location>
</feature>
<dbReference type="AlphaFoldDB" id="J1GWL3"/>
<dbReference type="PROSITE" id="PS50977">
    <property type="entry name" value="HTH_TETR_2"/>
    <property type="match status" value="1"/>
</dbReference>
<keyword evidence="1" id="KW-0805">Transcription regulation</keyword>
<name>J1GWL3_9ACTO</name>
<keyword evidence="3" id="KW-0804">Transcription</keyword>
<feature type="region of interest" description="Disordered" evidence="5">
    <location>
        <begin position="1"/>
        <end position="20"/>
    </location>
</feature>
<sequence length="196" mass="21660">MQKKQKTQKKVAMPDSQPPLTRDRILDAAQTILLRDGGDRLTIASVAKEARISKGGLFYHFASKQELVEGLIERYTREFDLLLESAGDSPGSAIDTYIRSAGRSDGPASRGVIAMLAAVIVDSEALGLLRQKYDHWNERLHADGIPPHIVSTVRYAVDGLWLADTLQLAAPSRSSRDRTIEFLQQMVEPFKAGQNT</sequence>
<dbReference type="GO" id="GO:0003700">
    <property type="term" value="F:DNA-binding transcription factor activity"/>
    <property type="evidence" value="ECO:0007669"/>
    <property type="project" value="TreeGrafter"/>
</dbReference>
<dbReference type="Proteomes" id="UP000002941">
    <property type="component" value="Unassembled WGS sequence"/>
</dbReference>
<evidence type="ECO:0000256" key="4">
    <source>
        <dbReference type="PROSITE-ProRule" id="PRU00335"/>
    </source>
</evidence>
<dbReference type="PANTHER" id="PTHR30055:SF234">
    <property type="entry name" value="HTH-TYPE TRANSCRIPTIONAL REGULATOR BETI"/>
    <property type="match status" value="1"/>
</dbReference>
<keyword evidence="2 4" id="KW-0238">DNA-binding</keyword>
<evidence type="ECO:0000256" key="3">
    <source>
        <dbReference type="ARBA" id="ARBA00023163"/>
    </source>
</evidence>
<dbReference type="InterPro" id="IPR050109">
    <property type="entry name" value="HTH-type_TetR-like_transc_reg"/>
</dbReference>
<evidence type="ECO:0000256" key="1">
    <source>
        <dbReference type="ARBA" id="ARBA00023015"/>
    </source>
</evidence>
<dbReference type="InterPro" id="IPR001647">
    <property type="entry name" value="HTH_TetR"/>
</dbReference>
<dbReference type="InterPro" id="IPR036271">
    <property type="entry name" value="Tet_transcr_reg_TetR-rel_C_sf"/>
</dbReference>
<dbReference type="Gene3D" id="1.10.357.10">
    <property type="entry name" value="Tetracycline Repressor, domain 2"/>
    <property type="match status" value="1"/>
</dbReference>
<feature type="domain" description="HTH tetR-type" evidence="6">
    <location>
        <begin position="19"/>
        <end position="79"/>
    </location>
</feature>
<dbReference type="EMBL" id="AKFT01000205">
    <property type="protein sequence ID" value="EJF37500.1"/>
    <property type="molecule type" value="Genomic_DNA"/>
</dbReference>
<dbReference type="PATRIC" id="fig|1125718.3.peg.2608"/>
<protein>
    <submittedName>
        <fullName evidence="7">Transcriptional regulator, TetR family</fullName>
    </submittedName>
</protein>
<dbReference type="eggNOG" id="COG1309">
    <property type="taxonomic scope" value="Bacteria"/>
</dbReference>
<evidence type="ECO:0000313" key="8">
    <source>
        <dbReference type="Proteomes" id="UP000002941"/>
    </source>
</evidence>